<dbReference type="RefSeq" id="WP_129237249.1">
    <property type="nucleotide sequence ID" value="NZ_CP035464.1"/>
</dbReference>
<evidence type="ECO:0000313" key="3">
    <source>
        <dbReference type="Proteomes" id="UP000293589"/>
    </source>
</evidence>
<keyword evidence="1" id="KW-1133">Transmembrane helix</keyword>
<feature type="transmembrane region" description="Helical" evidence="1">
    <location>
        <begin position="12"/>
        <end position="33"/>
    </location>
</feature>
<proteinExistence type="predicted"/>
<reference evidence="2 3" key="1">
    <citation type="submission" date="2019-01" db="EMBL/GenBank/DDBJ databases">
        <title>Complete genome sequence of Bifidobacterium gallinarum CACC 514.</title>
        <authorList>
            <person name="Jung M."/>
        </authorList>
    </citation>
    <scope>NUCLEOTIDE SEQUENCE [LARGE SCALE GENOMIC DNA]</scope>
    <source>
        <strain evidence="2 3">CACC 514</strain>
    </source>
</reference>
<dbReference type="AlphaFoldDB" id="A0A4P6E3N5"/>
<accession>A0A4P6E3N5</accession>
<sequence>MWELIKDHPGDVATWMSAFVAFMSAIATIWWPWITRPRPSWFPVLETDSDMRANPRLSGFDMFFPEINGVTIWPQRIIRMYNAGAAPAYGVFVEPKEAVVIEVGDADEQGSKAATDNVAMVPPGGFFFVVLMQDRTLEDSFVRLYWSESPTSTAHMYVQEIPVTELSFGRVLRPSHMGPVAVREWKRRRLAPRRYPVDMGRRS</sequence>
<name>A0A4P6E3N5_9BIFI</name>
<gene>
    <name evidence="2" type="ORF">ESN35_04740</name>
</gene>
<protein>
    <submittedName>
        <fullName evidence="2">Uncharacterized protein</fullName>
    </submittedName>
</protein>
<dbReference type="Proteomes" id="UP000293589">
    <property type="component" value="Chromosome"/>
</dbReference>
<dbReference type="EMBL" id="CP035464">
    <property type="protein sequence ID" value="QAY32799.1"/>
    <property type="molecule type" value="Genomic_DNA"/>
</dbReference>
<evidence type="ECO:0000256" key="1">
    <source>
        <dbReference type="SAM" id="Phobius"/>
    </source>
</evidence>
<keyword evidence="1" id="KW-0812">Transmembrane</keyword>
<dbReference type="KEGG" id="bgx:ESN35_04740"/>
<keyword evidence="1" id="KW-0472">Membrane</keyword>
<evidence type="ECO:0000313" key="2">
    <source>
        <dbReference type="EMBL" id="QAY32799.1"/>
    </source>
</evidence>
<organism evidence="2 3">
    <name type="scientific">Bifidobacterium pullorum subsp. gallinarum</name>
    <dbReference type="NCBI Taxonomy" id="78344"/>
    <lineage>
        <taxon>Bacteria</taxon>
        <taxon>Bacillati</taxon>
        <taxon>Actinomycetota</taxon>
        <taxon>Actinomycetes</taxon>
        <taxon>Bifidobacteriales</taxon>
        <taxon>Bifidobacteriaceae</taxon>
        <taxon>Bifidobacterium</taxon>
    </lineage>
</organism>